<evidence type="ECO:0000313" key="12">
    <source>
        <dbReference type="EMBL" id="KAL0994906.1"/>
    </source>
</evidence>
<dbReference type="PROSITE" id="PS50228">
    <property type="entry name" value="SUEL_LECTIN"/>
    <property type="match status" value="2"/>
</dbReference>
<dbReference type="InterPro" id="IPR043159">
    <property type="entry name" value="Lectin_gal-bd_sf"/>
</dbReference>
<protein>
    <recommendedName>
        <fullName evidence="11">SUEL-type lectin domain-containing protein</fullName>
    </recommendedName>
</protein>
<keyword evidence="7 10" id="KW-1133">Transmembrane helix</keyword>
<dbReference type="FunFam" id="2.60.120.740:FF:000003">
    <property type="entry name" value="Protein eva-1 homolog C"/>
    <property type="match status" value="1"/>
</dbReference>
<evidence type="ECO:0000256" key="4">
    <source>
        <dbReference type="ARBA" id="ARBA00022692"/>
    </source>
</evidence>
<feature type="transmembrane region" description="Helical" evidence="10">
    <location>
        <begin position="322"/>
        <end position="343"/>
    </location>
</feature>
<feature type="compositionally biased region" description="Basic and acidic residues" evidence="9">
    <location>
        <begin position="283"/>
        <end position="297"/>
    </location>
</feature>
<comment type="caution">
    <text evidence="12">The sequence shown here is derived from an EMBL/GenBank/DDBJ whole genome shotgun (WGS) entry which is preliminary data.</text>
</comment>
<comment type="subcellular location">
    <subcellularLocation>
        <location evidence="1">Membrane</location>
        <topology evidence="1">Single-pass membrane protein</topology>
    </subcellularLocation>
</comment>
<proteinExistence type="inferred from homology"/>
<feature type="domain" description="SUEL-type lectin" evidence="11">
    <location>
        <begin position="162"/>
        <end position="254"/>
    </location>
</feature>
<evidence type="ECO:0000256" key="10">
    <source>
        <dbReference type="SAM" id="Phobius"/>
    </source>
</evidence>
<evidence type="ECO:0000313" key="13">
    <source>
        <dbReference type="Proteomes" id="UP001557470"/>
    </source>
</evidence>
<feature type="domain" description="SUEL-type lectin" evidence="11">
    <location>
        <begin position="58"/>
        <end position="153"/>
    </location>
</feature>
<keyword evidence="8 10" id="KW-0472">Membrane</keyword>
<dbReference type="Gene3D" id="2.60.120.740">
    <property type="match status" value="2"/>
</dbReference>
<feature type="region of interest" description="Disordered" evidence="9">
    <location>
        <begin position="354"/>
        <end position="381"/>
    </location>
</feature>
<keyword evidence="6" id="KW-0677">Repeat</keyword>
<accession>A0ABD0X6N3</accession>
<dbReference type="Pfam" id="PF02140">
    <property type="entry name" value="SUEL_Lectin"/>
    <property type="match status" value="2"/>
</dbReference>
<keyword evidence="4 10" id="KW-0812">Transmembrane</keyword>
<evidence type="ECO:0000256" key="9">
    <source>
        <dbReference type="SAM" id="MobiDB-lite"/>
    </source>
</evidence>
<feature type="compositionally biased region" description="Acidic residues" evidence="9">
    <location>
        <begin position="363"/>
        <end position="377"/>
    </location>
</feature>
<evidence type="ECO:0000256" key="8">
    <source>
        <dbReference type="ARBA" id="ARBA00023136"/>
    </source>
</evidence>
<evidence type="ECO:0000256" key="7">
    <source>
        <dbReference type="ARBA" id="ARBA00022989"/>
    </source>
</evidence>
<keyword evidence="13" id="KW-1185">Reference proteome</keyword>
<sequence>MRGAMSWSGSLDGLNFSGSGINLIYFTLLLWSSVSGMEGLSDFSNYLSRIITSHSAHACDGEHLRLHCPRHSTISIQSAFYGRASALLCSTDNATAAAERASNNSCSAFTTLQKLLSECQSHRDCQLPVNHLLFGPDPCPGTTKYLHVTYRCKPTEHKSRVVCEGETLTLHCRAPRVLLIYTGVYGRGLGQHQPCLSRPRGSTLFDCWNHDAVHTLSQICYSRQRCVVAVDDQTFRDPCYPGTRKYLTVLYTCVPQALLSEADPGVLLKKADQAHPGPPRSRPHPEDVTVHPEDNRRPLNTGVIISNSLMTFAFIKDHTEKAALLFTSSVCVGLLLTLLAVSVRVTCRGRCHAHRTHTSLDRPEEEEDDENDDEDELTNGSLQSDADRKLAYCWEDVSYASEEAAAAMIERVEKRDMVIQEIWMSSYYNILCSRQDPLLIT</sequence>
<evidence type="ECO:0000256" key="1">
    <source>
        <dbReference type="ARBA" id="ARBA00004167"/>
    </source>
</evidence>
<dbReference type="EMBL" id="JAGEUA010000003">
    <property type="protein sequence ID" value="KAL0994906.1"/>
    <property type="molecule type" value="Genomic_DNA"/>
</dbReference>
<organism evidence="12 13">
    <name type="scientific">Umbra pygmaea</name>
    <name type="common">Eastern mudminnow</name>
    <dbReference type="NCBI Taxonomy" id="75934"/>
    <lineage>
        <taxon>Eukaryota</taxon>
        <taxon>Metazoa</taxon>
        <taxon>Chordata</taxon>
        <taxon>Craniata</taxon>
        <taxon>Vertebrata</taxon>
        <taxon>Euteleostomi</taxon>
        <taxon>Actinopterygii</taxon>
        <taxon>Neopterygii</taxon>
        <taxon>Teleostei</taxon>
        <taxon>Protacanthopterygii</taxon>
        <taxon>Esociformes</taxon>
        <taxon>Umbridae</taxon>
        <taxon>Umbra</taxon>
    </lineage>
</organism>
<feature type="transmembrane region" description="Helical" evidence="10">
    <location>
        <begin position="20"/>
        <end position="40"/>
    </location>
</feature>
<dbReference type="CDD" id="cd22829">
    <property type="entry name" value="Gal_Rha_Lectin_EVA1_EVA1C_rpt2"/>
    <property type="match status" value="1"/>
</dbReference>
<dbReference type="InterPro" id="IPR000922">
    <property type="entry name" value="Lectin_gal-bd_dom"/>
</dbReference>
<keyword evidence="5" id="KW-0430">Lectin</keyword>
<dbReference type="Proteomes" id="UP001557470">
    <property type="component" value="Unassembled WGS sequence"/>
</dbReference>
<dbReference type="Pfam" id="PF14851">
    <property type="entry name" value="FAM176"/>
    <property type="match status" value="1"/>
</dbReference>
<dbReference type="GO" id="GO:0016020">
    <property type="term" value="C:membrane"/>
    <property type="evidence" value="ECO:0007669"/>
    <property type="project" value="UniProtKB-SubCell"/>
</dbReference>
<feature type="region of interest" description="Disordered" evidence="9">
    <location>
        <begin position="270"/>
        <end position="297"/>
    </location>
</feature>
<evidence type="ECO:0000256" key="5">
    <source>
        <dbReference type="ARBA" id="ARBA00022734"/>
    </source>
</evidence>
<dbReference type="PANTHER" id="PTHR46780">
    <property type="entry name" value="PROTEIN EVA-1"/>
    <property type="match status" value="1"/>
</dbReference>
<evidence type="ECO:0000256" key="3">
    <source>
        <dbReference type="ARBA" id="ARBA00022546"/>
    </source>
</evidence>
<keyword evidence="3" id="KW-0348">Hemagglutinin</keyword>
<dbReference type="AlphaFoldDB" id="A0ABD0X6N3"/>
<evidence type="ECO:0000259" key="11">
    <source>
        <dbReference type="PROSITE" id="PS50228"/>
    </source>
</evidence>
<reference evidence="12 13" key="1">
    <citation type="submission" date="2024-06" db="EMBL/GenBank/DDBJ databases">
        <authorList>
            <person name="Pan Q."/>
            <person name="Wen M."/>
            <person name="Jouanno E."/>
            <person name="Zahm M."/>
            <person name="Klopp C."/>
            <person name="Cabau C."/>
            <person name="Louis A."/>
            <person name="Berthelot C."/>
            <person name="Parey E."/>
            <person name="Roest Crollius H."/>
            <person name="Montfort J."/>
            <person name="Robinson-Rechavi M."/>
            <person name="Bouchez O."/>
            <person name="Lampietro C."/>
            <person name="Lopez Roques C."/>
            <person name="Donnadieu C."/>
            <person name="Postlethwait J."/>
            <person name="Bobe J."/>
            <person name="Verreycken H."/>
            <person name="Guiguen Y."/>
        </authorList>
    </citation>
    <scope>NUCLEOTIDE SEQUENCE [LARGE SCALE GENOMIC DNA]</scope>
    <source>
        <strain evidence="12">Up_M1</strain>
        <tissue evidence="12">Testis</tissue>
    </source>
</reference>
<gene>
    <name evidence="12" type="ORF">UPYG_G00129080</name>
</gene>
<evidence type="ECO:0000256" key="6">
    <source>
        <dbReference type="ARBA" id="ARBA00022737"/>
    </source>
</evidence>
<dbReference type="InterPro" id="IPR039500">
    <property type="entry name" value="EVA1_dom"/>
</dbReference>
<dbReference type="GO" id="GO:0030246">
    <property type="term" value="F:carbohydrate binding"/>
    <property type="evidence" value="ECO:0007669"/>
    <property type="project" value="UniProtKB-KW"/>
</dbReference>
<dbReference type="CDD" id="cd22828">
    <property type="entry name" value="Gal_Rha_Lectin_EVA1_EVA1C_rpt1"/>
    <property type="match status" value="1"/>
</dbReference>
<evidence type="ECO:0000256" key="2">
    <source>
        <dbReference type="ARBA" id="ARBA00006023"/>
    </source>
</evidence>
<comment type="similarity">
    <text evidence="2">Belongs to the EVA1 family.</text>
</comment>
<name>A0ABD0X6N3_UMBPY</name>